<dbReference type="GO" id="GO:0009307">
    <property type="term" value="P:DNA restriction-modification system"/>
    <property type="evidence" value="ECO:0007669"/>
    <property type="project" value="InterPro"/>
</dbReference>
<dbReference type="GO" id="GO:0003677">
    <property type="term" value="F:DNA binding"/>
    <property type="evidence" value="ECO:0007669"/>
    <property type="project" value="InterPro"/>
</dbReference>
<dbReference type="CDD" id="cd22315">
    <property type="entry name" value="BsoBI-like"/>
    <property type="match status" value="1"/>
</dbReference>
<protein>
    <submittedName>
        <fullName evidence="1">Restriction endonuclease</fullName>
    </submittedName>
</protein>
<dbReference type="SUPFAM" id="SSF52980">
    <property type="entry name" value="Restriction endonuclease-like"/>
    <property type="match status" value="1"/>
</dbReference>
<dbReference type="Gene3D" id="3.40.91.10">
    <property type="match status" value="1"/>
</dbReference>
<keyword evidence="1" id="KW-0540">Nuclease</keyword>
<comment type="caution">
    <text evidence="1">The sequence shown here is derived from an EMBL/GenBank/DDBJ whole genome shotgun (WGS) entry which is preliminary data.</text>
</comment>
<dbReference type="InterPro" id="IPR011335">
    <property type="entry name" value="Restrct_endonuc-II-like"/>
</dbReference>
<gene>
    <name evidence="1" type="ORF">CSA56_18605</name>
</gene>
<dbReference type="InterPro" id="IPR015277">
    <property type="entry name" value="Restrct_endonuc_II_AvaI/BsoBI"/>
</dbReference>
<keyword evidence="1" id="KW-0255">Endonuclease</keyword>
<name>A0A2G6K6J9_9BACT</name>
<sequence>MHLCLEETSVSSSPTYQSHITSSDDLVTPYEATRAGFVALALEKNRKATPFVAEARALKVAASQAKTPKALLTIESIRASLLTAAGVSDKAVKHLTDQDHFEAIQGLIENFLEPAGQEFVEELVYRFLLTRGDTLGGSMRNLAGALGERKLTRTIISTLSVAGRPYHWLHSKTMKWVDMSDDDADIELQLRGLYWLYNGQPRTLVYNLTVPPVKKNVDLCLFDCQPDEMEFGKNKTSVHYHPERYLALGELKGGIDPAGADEHWKTANTALQRIRTAFSKKSLSPRTFFVGAAIEKSMATEIYHQLETDAMTNAANLTQEEQVISLCEWLIRL</sequence>
<reference evidence="1 2" key="1">
    <citation type="submission" date="2017-10" db="EMBL/GenBank/DDBJ databases">
        <title>Novel microbial diversity and functional potential in the marine mammal oral microbiome.</title>
        <authorList>
            <person name="Dudek N.K."/>
            <person name="Sun C.L."/>
            <person name="Burstein D."/>
            <person name="Kantor R.S."/>
            <person name="Aliaga Goltsman D.S."/>
            <person name="Bik E.M."/>
            <person name="Thomas B.C."/>
            <person name="Banfield J.F."/>
            <person name="Relman D.A."/>
        </authorList>
    </citation>
    <scope>NUCLEOTIDE SEQUENCE [LARGE SCALE GENOMIC DNA]</scope>
    <source>
        <strain evidence="1">DOLJORAL78_47_16</strain>
    </source>
</reference>
<evidence type="ECO:0000313" key="1">
    <source>
        <dbReference type="EMBL" id="PIE31317.1"/>
    </source>
</evidence>
<proteinExistence type="predicted"/>
<dbReference type="Pfam" id="PF09194">
    <property type="entry name" value="Endonuc-BsobI"/>
    <property type="match status" value="1"/>
</dbReference>
<dbReference type="AlphaFoldDB" id="A0A2G6K6J9"/>
<dbReference type="Proteomes" id="UP000230821">
    <property type="component" value="Unassembled WGS sequence"/>
</dbReference>
<organism evidence="1 2">
    <name type="scientific">candidate division KSB3 bacterium</name>
    <dbReference type="NCBI Taxonomy" id="2044937"/>
    <lineage>
        <taxon>Bacteria</taxon>
        <taxon>candidate division KSB3</taxon>
    </lineage>
</organism>
<accession>A0A2G6K6J9</accession>
<evidence type="ECO:0000313" key="2">
    <source>
        <dbReference type="Proteomes" id="UP000230821"/>
    </source>
</evidence>
<keyword evidence="1" id="KW-0378">Hydrolase</keyword>
<dbReference type="EMBL" id="PDSK01000155">
    <property type="protein sequence ID" value="PIE31317.1"/>
    <property type="molecule type" value="Genomic_DNA"/>
</dbReference>
<dbReference type="InterPro" id="IPR043091">
    <property type="entry name" value="Restr_endonucII_AvaI/BsoBI_hel"/>
</dbReference>
<dbReference type="GO" id="GO:0009036">
    <property type="term" value="F:type II site-specific deoxyribonuclease activity"/>
    <property type="evidence" value="ECO:0007669"/>
    <property type="project" value="InterPro"/>
</dbReference>
<dbReference type="Gene3D" id="1.10.238.90">
    <property type="entry name" value="Restriction endonuclease BsobI, helical domain"/>
    <property type="match status" value="1"/>
</dbReference>